<sequence length="363" mass="40535">MKHLSETIQKHDDTRMEVSRMRYTWAALCIVVFMMPGSVKSEEATNSTSAFELIMDITNRIYNDSLLKPGSTDYDALSKNINDMLYSIYGCTTCMTHSFYHNVSAVTFSNETGSVLVKATLLFQSNKTSARVIKDIFMNATADSNETTGLKINRNFTQGMCLGKPVENNESPEPFVTYDLSMDITNQIFNDSLLESGSPDYEILFSKVNGALSSIYGCSTCDTHTFYHGVSAMTFSNKSGTVLVKATLKFHTNQIDSAIIIHLFKKAIEANDEINNLKINPKFTQGMTLEKSGGNNLTTISSSFMYAFTMDITNQIYNNSLLNQDSSDYKLLFTRVNGIFYSIYGCSTCTTRTFYQGVSAMTF</sequence>
<evidence type="ECO:0000313" key="14">
    <source>
        <dbReference type="Proteomes" id="UP000727407"/>
    </source>
</evidence>
<evidence type="ECO:0000256" key="1">
    <source>
        <dbReference type="ARBA" id="ARBA00004123"/>
    </source>
</evidence>
<keyword evidence="7" id="KW-0597">Phosphoprotein</keyword>
<reference evidence="13" key="1">
    <citation type="submission" date="2020-07" db="EMBL/GenBank/DDBJ databases">
        <title>Clarias magur genome sequencing, assembly and annotation.</title>
        <authorList>
            <person name="Kushwaha B."/>
            <person name="Kumar R."/>
            <person name="Das P."/>
            <person name="Joshi C.G."/>
            <person name="Kumar D."/>
            <person name="Nagpure N.S."/>
            <person name="Pandey M."/>
            <person name="Agarwal S."/>
            <person name="Srivastava S."/>
            <person name="Singh M."/>
            <person name="Sahoo L."/>
            <person name="Jayasankar P."/>
            <person name="Meher P.K."/>
            <person name="Koringa P.G."/>
            <person name="Iquebal M.A."/>
            <person name="Das S.P."/>
            <person name="Bit A."/>
            <person name="Patnaik S."/>
            <person name="Patel N."/>
            <person name="Shah T.M."/>
            <person name="Hinsu A."/>
            <person name="Jena J.K."/>
        </authorList>
    </citation>
    <scope>NUCLEOTIDE SEQUENCE</scope>
    <source>
        <strain evidence="13">CIFAMagur01</strain>
        <tissue evidence="13">Testis</tissue>
    </source>
</reference>
<evidence type="ECO:0000259" key="12">
    <source>
        <dbReference type="PROSITE" id="PS50024"/>
    </source>
</evidence>
<evidence type="ECO:0000256" key="6">
    <source>
        <dbReference type="ARBA" id="ARBA00022490"/>
    </source>
</evidence>
<evidence type="ECO:0000256" key="3">
    <source>
        <dbReference type="ARBA" id="ARBA00004496"/>
    </source>
</evidence>
<accession>A0A8J4WX03</accession>
<dbReference type="PANTHER" id="PTHR10006">
    <property type="entry name" value="MUCIN-1-RELATED"/>
    <property type="match status" value="1"/>
</dbReference>
<evidence type="ECO:0000256" key="8">
    <source>
        <dbReference type="ARBA" id="ARBA00022813"/>
    </source>
</evidence>
<dbReference type="Gene3D" id="3.30.70.960">
    <property type="entry name" value="SEA domain"/>
    <property type="match status" value="2"/>
</dbReference>
<keyword evidence="5" id="KW-0472">Membrane</keyword>
<protein>
    <recommendedName>
        <fullName evidence="4">Mucin-1</fullName>
    </recommendedName>
</protein>
<keyword evidence="8" id="KW-0068">Autocatalytic cleavage</keyword>
<evidence type="ECO:0000256" key="5">
    <source>
        <dbReference type="ARBA" id="ARBA00022475"/>
    </source>
</evidence>
<comment type="subcellular location">
    <subcellularLocation>
        <location evidence="2">Apical cell membrane</location>
        <topology evidence="2">Single-pass type I membrane protein</topology>
    </subcellularLocation>
    <subcellularLocation>
        <location evidence="3">Cytoplasm</location>
    </subcellularLocation>
    <subcellularLocation>
        <location evidence="1">Nucleus</location>
    </subcellularLocation>
</comment>
<dbReference type="Pfam" id="PF01390">
    <property type="entry name" value="SEA"/>
    <property type="match status" value="2"/>
</dbReference>
<keyword evidence="6" id="KW-0963">Cytoplasm</keyword>
<keyword evidence="14" id="KW-1185">Reference proteome</keyword>
<evidence type="ECO:0000256" key="9">
    <source>
        <dbReference type="ARBA" id="ARBA00023139"/>
    </source>
</evidence>
<dbReference type="AlphaFoldDB" id="A0A8J4WX03"/>
<evidence type="ECO:0000256" key="11">
    <source>
        <dbReference type="ARBA" id="ARBA00023288"/>
    </source>
</evidence>
<feature type="domain" description="SEA" evidence="12">
    <location>
        <begin position="47"/>
        <end position="164"/>
    </location>
</feature>
<keyword evidence="5" id="KW-1003">Cell membrane</keyword>
<dbReference type="GO" id="GO:0016324">
    <property type="term" value="C:apical plasma membrane"/>
    <property type="evidence" value="ECO:0007669"/>
    <property type="project" value="UniProtKB-SubCell"/>
</dbReference>
<feature type="domain" description="SEA" evidence="12">
    <location>
        <begin position="302"/>
        <end position="363"/>
    </location>
</feature>
<evidence type="ECO:0000313" key="13">
    <source>
        <dbReference type="EMBL" id="KAF5893911.1"/>
    </source>
</evidence>
<evidence type="ECO:0000256" key="2">
    <source>
        <dbReference type="ARBA" id="ARBA00004247"/>
    </source>
</evidence>
<organism evidence="13 14">
    <name type="scientific">Clarias magur</name>
    <name type="common">Asian catfish</name>
    <name type="synonym">Macropteronotus magur</name>
    <dbReference type="NCBI Taxonomy" id="1594786"/>
    <lineage>
        <taxon>Eukaryota</taxon>
        <taxon>Metazoa</taxon>
        <taxon>Chordata</taxon>
        <taxon>Craniata</taxon>
        <taxon>Vertebrata</taxon>
        <taxon>Euteleostomi</taxon>
        <taxon>Actinopterygii</taxon>
        <taxon>Neopterygii</taxon>
        <taxon>Teleostei</taxon>
        <taxon>Ostariophysi</taxon>
        <taxon>Siluriformes</taxon>
        <taxon>Clariidae</taxon>
        <taxon>Clarias</taxon>
    </lineage>
</organism>
<proteinExistence type="predicted"/>
<gene>
    <name evidence="13" type="ORF">DAT39_016382</name>
</gene>
<dbReference type="PANTHER" id="PTHR10006:SF19">
    <property type="entry name" value="MUCIN-1"/>
    <property type="match status" value="1"/>
</dbReference>
<dbReference type="InterPro" id="IPR036364">
    <property type="entry name" value="SEA_dom_sf"/>
</dbReference>
<dbReference type="Proteomes" id="UP000727407">
    <property type="component" value="Unassembled WGS sequence"/>
</dbReference>
<keyword evidence="11" id="KW-0449">Lipoprotein</keyword>
<keyword evidence="10" id="KW-0539">Nucleus</keyword>
<dbReference type="GO" id="GO:0005737">
    <property type="term" value="C:cytoplasm"/>
    <property type="evidence" value="ECO:0007669"/>
    <property type="project" value="UniProtKB-SubCell"/>
</dbReference>
<keyword evidence="9" id="KW-0564">Palmitate</keyword>
<dbReference type="InterPro" id="IPR000082">
    <property type="entry name" value="SEA_dom"/>
</dbReference>
<evidence type="ECO:0000256" key="4">
    <source>
        <dbReference type="ARBA" id="ARBA00014269"/>
    </source>
</evidence>
<dbReference type="SUPFAM" id="SSF82671">
    <property type="entry name" value="SEA domain"/>
    <property type="match status" value="2"/>
</dbReference>
<evidence type="ECO:0000256" key="10">
    <source>
        <dbReference type="ARBA" id="ARBA00023242"/>
    </source>
</evidence>
<comment type="caution">
    <text evidence="13">The sequence shown here is derived from an EMBL/GenBank/DDBJ whole genome shotgun (WGS) entry which is preliminary data.</text>
</comment>
<feature type="domain" description="SEA" evidence="12">
    <location>
        <begin position="174"/>
        <end position="291"/>
    </location>
</feature>
<dbReference type="PROSITE" id="PS50024">
    <property type="entry name" value="SEA"/>
    <property type="match status" value="3"/>
</dbReference>
<evidence type="ECO:0000256" key="7">
    <source>
        <dbReference type="ARBA" id="ARBA00022553"/>
    </source>
</evidence>
<dbReference type="GO" id="GO:0005634">
    <property type="term" value="C:nucleus"/>
    <property type="evidence" value="ECO:0007669"/>
    <property type="project" value="UniProtKB-SubCell"/>
</dbReference>
<feature type="non-terminal residue" evidence="13">
    <location>
        <position position="363"/>
    </location>
</feature>
<dbReference type="EMBL" id="QNUK01000404">
    <property type="protein sequence ID" value="KAF5893911.1"/>
    <property type="molecule type" value="Genomic_DNA"/>
</dbReference>
<dbReference type="OrthoDB" id="9909831at2759"/>
<name>A0A8J4WX03_CLAMG</name>